<reference evidence="1 2" key="1">
    <citation type="journal article" date="2019" name="G3 (Bethesda)">
        <title>Sequencing of a Wild Apple (Malus baccata) Genome Unravels the Differences Between Cultivated and Wild Apple Species Regarding Disease Resistance and Cold Tolerance.</title>
        <authorList>
            <person name="Chen X."/>
        </authorList>
    </citation>
    <scope>NUCLEOTIDE SEQUENCE [LARGE SCALE GENOMIC DNA]</scope>
    <source>
        <strain evidence="2">cv. Shandingzi</strain>
        <tissue evidence="1">Leaves</tissue>
    </source>
</reference>
<gene>
    <name evidence="1" type="ORF">C1H46_023274</name>
</gene>
<dbReference type="Proteomes" id="UP000315295">
    <property type="component" value="Unassembled WGS sequence"/>
</dbReference>
<organism evidence="1 2">
    <name type="scientific">Malus baccata</name>
    <name type="common">Siberian crab apple</name>
    <name type="synonym">Pyrus baccata</name>
    <dbReference type="NCBI Taxonomy" id="106549"/>
    <lineage>
        <taxon>Eukaryota</taxon>
        <taxon>Viridiplantae</taxon>
        <taxon>Streptophyta</taxon>
        <taxon>Embryophyta</taxon>
        <taxon>Tracheophyta</taxon>
        <taxon>Spermatophyta</taxon>
        <taxon>Magnoliopsida</taxon>
        <taxon>eudicotyledons</taxon>
        <taxon>Gunneridae</taxon>
        <taxon>Pentapetalae</taxon>
        <taxon>rosids</taxon>
        <taxon>fabids</taxon>
        <taxon>Rosales</taxon>
        <taxon>Rosaceae</taxon>
        <taxon>Amygdaloideae</taxon>
        <taxon>Maleae</taxon>
        <taxon>Malus</taxon>
    </lineage>
</organism>
<protein>
    <submittedName>
        <fullName evidence="1">Uncharacterized protein</fullName>
    </submittedName>
</protein>
<dbReference type="EMBL" id="VIEB01000430">
    <property type="protein sequence ID" value="TQD91155.1"/>
    <property type="molecule type" value="Genomic_DNA"/>
</dbReference>
<comment type="caution">
    <text evidence="1">The sequence shown here is derived from an EMBL/GenBank/DDBJ whole genome shotgun (WGS) entry which is preliminary data.</text>
</comment>
<proteinExistence type="predicted"/>
<dbReference type="AlphaFoldDB" id="A0A540LXC2"/>
<name>A0A540LXC2_MALBA</name>
<evidence type="ECO:0000313" key="1">
    <source>
        <dbReference type="EMBL" id="TQD91155.1"/>
    </source>
</evidence>
<sequence>MRPETMDFFNDMEDQSSTMAMDIDNVDLLEASRKGVMGEGKLADQYSTTRSL</sequence>
<evidence type="ECO:0000313" key="2">
    <source>
        <dbReference type="Proteomes" id="UP000315295"/>
    </source>
</evidence>
<keyword evidence="2" id="KW-1185">Reference proteome</keyword>
<accession>A0A540LXC2</accession>